<dbReference type="Gene3D" id="1.20.58.760">
    <property type="entry name" value="Peptidase M41"/>
    <property type="match status" value="1"/>
</dbReference>
<organism evidence="4 5">
    <name type="scientific">Bosea vaviloviae</name>
    <dbReference type="NCBI Taxonomy" id="1526658"/>
    <lineage>
        <taxon>Bacteria</taxon>
        <taxon>Pseudomonadati</taxon>
        <taxon>Pseudomonadota</taxon>
        <taxon>Alphaproteobacteria</taxon>
        <taxon>Hyphomicrobiales</taxon>
        <taxon>Boseaceae</taxon>
        <taxon>Bosea</taxon>
    </lineage>
</organism>
<name>A0A1D7U4B8_9HYPH</name>
<sequence>MAEDIVTRCALPTNARVFGPQSNLQSPHRDGAALLVVRDGTSKDDRPEKGNQSVSSGLHLRLPIIGIAPDPARHLPQALLRTVEHKLTLPAFDESALTLVIEAVAGTTPTTHIDPDLVRLIELDDLPLAIRSYRTADQCIEALDEIVRRKGEHLGSGPSLEELEGYGKAKDWGLELARDLADLKAGRLVWEEVDHKGLLLSGPTGVGKTQFARALAKSARVPLVATSVAQWNAASYLSGTLQAIRNAFAQARRQAPCILFIDEIDGISDRAQLRGEYVEYWSQIVNLLLELLAGVDERSGVVVIAATNHPDRIDPAIKRAGRLDREIVIEKPGVQALARIFRYHLGAELLADTDLTQLAIASQGATGADIEAIVRRAKGAARRERRPLAISDLLGEIRSGQPSIPAEHRWRIAVHEVGHAVVARELQTGAILGLSIHDLGGTLHIENNIAGTATLARLKAEMAVLLAGRAAERLVLGEASIGSGMLPTSDLGRATGLACAIEARCGMGQFGSVYIEIANDFANIPGLLTAVRKQLHEAEERAADILIDRMATLRTVAAELERRGYLSGDEIERIIAVDDARAQAAAHMETAIPARQRSGKMS</sequence>
<dbReference type="GO" id="GO:0005524">
    <property type="term" value="F:ATP binding"/>
    <property type="evidence" value="ECO:0007669"/>
    <property type="project" value="UniProtKB-KW"/>
</dbReference>
<dbReference type="GO" id="GO:0016887">
    <property type="term" value="F:ATP hydrolysis activity"/>
    <property type="evidence" value="ECO:0007669"/>
    <property type="project" value="InterPro"/>
</dbReference>
<keyword evidence="1" id="KW-0547">Nucleotide-binding</keyword>
<proteinExistence type="inferred from homology"/>
<dbReference type="SMART" id="SM00382">
    <property type="entry name" value="AAA"/>
    <property type="match status" value="1"/>
</dbReference>
<evidence type="ECO:0000259" key="3">
    <source>
        <dbReference type="SMART" id="SM00382"/>
    </source>
</evidence>
<keyword evidence="2" id="KW-0175">Coiled coil</keyword>
<dbReference type="GO" id="GO:0005886">
    <property type="term" value="C:plasma membrane"/>
    <property type="evidence" value="ECO:0007669"/>
    <property type="project" value="TreeGrafter"/>
</dbReference>
<comment type="similarity">
    <text evidence="1">Belongs to the AAA ATPase family.</text>
</comment>
<reference evidence="4 5" key="1">
    <citation type="journal article" date="2015" name="Antonie Van Leeuwenhoek">
        <title>Bosea vaviloviae sp. nov., a new species of slow-growing rhizobia isolated from nodules of the relict species Vavilovia formosa (Stev.) Fed.</title>
        <authorList>
            <person name="Safronova V.I."/>
            <person name="Kuznetsova I.G."/>
            <person name="Sazanova A.L."/>
            <person name="Kimeklis A.K."/>
            <person name="Belimov A.A."/>
            <person name="Andronov E.E."/>
            <person name="Pinaev A.G."/>
            <person name="Chizhevskaya E.P."/>
            <person name="Pukhaev A.R."/>
            <person name="Popov K.P."/>
            <person name="Willems A."/>
            <person name="Tikhonovich I.A."/>
        </authorList>
    </citation>
    <scope>NUCLEOTIDE SEQUENCE [LARGE SCALE GENOMIC DNA]</scope>
    <source>
        <strain evidence="4 5">Vaf18</strain>
    </source>
</reference>
<evidence type="ECO:0000256" key="2">
    <source>
        <dbReference type="SAM" id="Coils"/>
    </source>
</evidence>
<dbReference type="Pfam" id="PF01434">
    <property type="entry name" value="Peptidase_M41"/>
    <property type="match status" value="1"/>
</dbReference>
<dbReference type="SUPFAM" id="SSF140990">
    <property type="entry name" value="FtsH protease domain-like"/>
    <property type="match status" value="1"/>
</dbReference>
<dbReference type="InterPro" id="IPR037219">
    <property type="entry name" value="Peptidase_M41-like"/>
</dbReference>
<protein>
    <recommendedName>
        <fullName evidence="3">AAA+ ATPase domain-containing protein</fullName>
    </recommendedName>
</protein>
<evidence type="ECO:0000313" key="5">
    <source>
        <dbReference type="Proteomes" id="UP000094969"/>
    </source>
</evidence>
<evidence type="ECO:0000313" key="4">
    <source>
        <dbReference type="EMBL" id="AOO82223.1"/>
    </source>
</evidence>
<feature type="coiled-coil region" evidence="2">
    <location>
        <begin position="528"/>
        <end position="563"/>
    </location>
</feature>
<keyword evidence="5" id="KW-1185">Reference proteome</keyword>
<dbReference type="Gene3D" id="3.40.50.300">
    <property type="entry name" value="P-loop containing nucleotide triphosphate hydrolases"/>
    <property type="match status" value="1"/>
</dbReference>
<dbReference type="STRING" id="1526658.BHK69_18830"/>
<dbReference type="GO" id="GO:0004222">
    <property type="term" value="F:metalloendopeptidase activity"/>
    <property type="evidence" value="ECO:0007669"/>
    <property type="project" value="InterPro"/>
</dbReference>
<keyword evidence="1" id="KW-0067">ATP-binding</keyword>
<dbReference type="SUPFAM" id="SSF52540">
    <property type="entry name" value="P-loop containing nucleoside triphosphate hydrolases"/>
    <property type="match status" value="1"/>
</dbReference>
<dbReference type="EMBL" id="CP017147">
    <property type="protein sequence ID" value="AOO82223.1"/>
    <property type="molecule type" value="Genomic_DNA"/>
</dbReference>
<dbReference type="PRINTS" id="PR00300">
    <property type="entry name" value="CLPPROTEASEA"/>
</dbReference>
<dbReference type="GO" id="GO:0030163">
    <property type="term" value="P:protein catabolic process"/>
    <property type="evidence" value="ECO:0007669"/>
    <property type="project" value="TreeGrafter"/>
</dbReference>
<dbReference type="Gene3D" id="1.10.8.60">
    <property type="match status" value="1"/>
</dbReference>
<dbReference type="Proteomes" id="UP000094969">
    <property type="component" value="Chromosome"/>
</dbReference>
<dbReference type="AlphaFoldDB" id="A0A1D7U4B8"/>
<dbReference type="InterPro" id="IPR000642">
    <property type="entry name" value="Peptidase_M41"/>
</dbReference>
<dbReference type="PROSITE" id="PS00674">
    <property type="entry name" value="AAA"/>
    <property type="match status" value="1"/>
</dbReference>
<evidence type="ECO:0000256" key="1">
    <source>
        <dbReference type="RuleBase" id="RU003651"/>
    </source>
</evidence>
<dbReference type="GO" id="GO:0006508">
    <property type="term" value="P:proteolysis"/>
    <property type="evidence" value="ECO:0007669"/>
    <property type="project" value="InterPro"/>
</dbReference>
<accession>A0A1D7U4B8</accession>
<dbReference type="CDD" id="cd19481">
    <property type="entry name" value="RecA-like_protease"/>
    <property type="match status" value="1"/>
</dbReference>
<dbReference type="InterPro" id="IPR003959">
    <property type="entry name" value="ATPase_AAA_core"/>
</dbReference>
<dbReference type="InterPro" id="IPR027417">
    <property type="entry name" value="P-loop_NTPase"/>
</dbReference>
<dbReference type="InterPro" id="IPR003593">
    <property type="entry name" value="AAA+_ATPase"/>
</dbReference>
<dbReference type="Pfam" id="PF00004">
    <property type="entry name" value="AAA"/>
    <property type="match status" value="1"/>
</dbReference>
<dbReference type="InterPro" id="IPR001270">
    <property type="entry name" value="ClpA/B"/>
</dbReference>
<dbReference type="PANTHER" id="PTHR23076:SF97">
    <property type="entry name" value="ATP-DEPENDENT ZINC METALLOPROTEASE YME1L1"/>
    <property type="match status" value="1"/>
</dbReference>
<dbReference type="KEGG" id="bvv:BHK69_18830"/>
<dbReference type="InterPro" id="IPR003960">
    <property type="entry name" value="ATPase_AAA_CS"/>
</dbReference>
<feature type="domain" description="AAA+ ATPase" evidence="3">
    <location>
        <begin position="194"/>
        <end position="333"/>
    </location>
</feature>
<dbReference type="PANTHER" id="PTHR23076">
    <property type="entry name" value="METALLOPROTEASE M41 FTSH"/>
    <property type="match status" value="1"/>
</dbReference>
<dbReference type="GO" id="GO:0004176">
    <property type="term" value="F:ATP-dependent peptidase activity"/>
    <property type="evidence" value="ECO:0007669"/>
    <property type="project" value="InterPro"/>
</dbReference>
<gene>
    <name evidence="4" type="ORF">BHK69_18830</name>
</gene>